<reference evidence="2 3" key="1">
    <citation type="journal article" date="2013" name="Science">
        <title>Pandoraviruses: amoeba viruses with genomes up to 2.5 Mb reaching that of parasitic eukaryotes.</title>
        <authorList>
            <person name="Philippe N."/>
            <person name="Legendre M."/>
            <person name="Doutre G."/>
            <person name="Coute Y."/>
            <person name="Poirot O."/>
            <person name="Lescot M."/>
            <person name="Arslan D."/>
            <person name="Seltzer V."/>
            <person name="Bertaux L."/>
            <person name="Bruley C."/>
            <person name="Garin J."/>
            <person name="Claverie J.M."/>
            <person name="Abergel C."/>
        </authorList>
    </citation>
    <scope>NUCLEOTIDE SEQUENCE [LARGE SCALE GENOMIC DNA]</scope>
    <source>
        <strain evidence="2">Melbourne</strain>
    </source>
</reference>
<dbReference type="KEGG" id="vg:34568038"/>
<dbReference type="RefSeq" id="YP_009430242.1">
    <property type="nucleotide sequence ID" value="NC_021858.1"/>
</dbReference>
<name>A0A291AU37_9VIRU</name>
<feature type="region of interest" description="Disordered" evidence="1">
    <location>
        <begin position="80"/>
        <end position="114"/>
    </location>
</feature>
<dbReference type="Proteomes" id="UP000201566">
    <property type="component" value="Segment"/>
</dbReference>
<feature type="compositionally biased region" description="Basic residues" evidence="1">
    <location>
        <begin position="188"/>
        <end position="202"/>
    </location>
</feature>
<protein>
    <submittedName>
        <fullName evidence="2">Uncharacterized protein</fullName>
    </submittedName>
</protein>
<organism evidence="2 3">
    <name type="scientific">Pandoravirus dulcis</name>
    <dbReference type="NCBI Taxonomy" id="1349409"/>
    <lineage>
        <taxon>Viruses</taxon>
        <taxon>Pandoravirus</taxon>
    </lineage>
</organism>
<evidence type="ECO:0000313" key="3">
    <source>
        <dbReference type="Proteomes" id="UP000201566"/>
    </source>
</evidence>
<accession>A0A291AU37</accession>
<sequence>MRRKTSDRFAIGWPLPTHPPPPGKRTGRDHTARCVYFAPRATMAATTTMTLQGHADATDPAVALPTPSFTWHSVVDPYDDVRRKPHSADTGKKKRSSKVKRPRRRAKVSREASCPPCRPVDLGYAPEDHSLLCLELLLSDVFDPLAIVPHQIDAGPVPSGGDGVFVGHARQQQHGTGNGDAHGATSRARQKRTRPAPGRKRPRVDLSPWADAAADLLAAKNESPPTPPVAAARPPVWALPRCAPAYAPPLRPAPAPVAPCYAHETTAAALAVLCRAVGIDVAEGTPLDRVVNALCSVSPALATGRRPRDPVPTTTLGWIALMGNHDWSPSAVAIPVLWAGRTLALAAAGLAVVAPTPDPDRQETPAERVLHVLAAEAHMPWFAARVRAVVDETLGTGSPLSQSLFDALPIDAFLVASVDAAHVTQPYDIYVVPRVDLLPT</sequence>
<proteinExistence type="predicted"/>
<feature type="compositionally biased region" description="Basic and acidic residues" evidence="1">
    <location>
        <begin position="80"/>
        <end position="91"/>
    </location>
</feature>
<feature type="region of interest" description="Disordered" evidence="1">
    <location>
        <begin position="171"/>
        <end position="204"/>
    </location>
</feature>
<evidence type="ECO:0000313" key="2">
    <source>
        <dbReference type="EMBL" id="ATE82533.1"/>
    </source>
</evidence>
<evidence type="ECO:0000256" key="1">
    <source>
        <dbReference type="SAM" id="MobiDB-lite"/>
    </source>
</evidence>
<feature type="region of interest" description="Disordered" evidence="1">
    <location>
        <begin position="1"/>
        <end position="29"/>
    </location>
</feature>
<gene>
    <name evidence="2" type="ORF">pdul_cds_627</name>
</gene>
<dbReference type="EMBL" id="KC977570">
    <property type="protein sequence ID" value="ATE82533.1"/>
    <property type="molecule type" value="Genomic_DNA"/>
</dbReference>
<dbReference type="GeneID" id="34568038"/>
<feature type="compositionally biased region" description="Basic residues" evidence="1">
    <location>
        <begin position="92"/>
        <end position="107"/>
    </location>
</feature>